<feature type="chain" id="PRO_5045458814" description="Outer membrane protein beta-barrel domain-containing protein" evidence="1">
    <location>
        <begin position="20"/>
        <end position="184"/>
    </location>
</feature>
<proteinExistence type="predicted"/>
<keyword evidence="3" id="KW-1185">Reference proteome</keyword>
<dbReference type="InterPro" id="IPR011250">
    <property type="entry name" value="OMP/PagP_B-barrel"/>
</dbReference>
<gene>
    <name evidence="2" type="ORF">ACFSSE_01385</name>
</gene>
<dbReference type="RefSeq" id="WP_379100660.1">
    <property type="nucleotide sequence ID" value="NZ_JBHULV010000008.1"/>
</dbReference>
<accession>A0ABW5TM22</accession>
<sequence length="184" mass="20831">MRKLSCLLFLLMFTVQVKAQKPEFVNQSDFGVLLGENTKGVFTVQNFSGFAFKKYKTELGVVVGFDNYQSIKIIPLAFAVKYNLNTLKKVTPYLMINTGYGFGFNKENGSSETYKGGFMFNPSVGLKFNNTGKIGYHFMVGYKTQKAVITQINDNINRFSWFIPSLTTDNYLFRKIAVTMGVSF</sequence>
<comment type="caution">
    <text evidence="2">The sequence shown here is derived from an EMBL/GenBank/DDBJ whole genome shotgun (WGS) entry which is preliminary data.</text>
</comment>
<dbReference type="SUPFAM" id="SSF56925">
    <property type="entry name" value="OMPA-like"/>
    <property type="match status" value="1"/>
</dbReference>
<reference evidence="3" key="1">
    <citation type="journal article" date="2019" name="Int. J. Syst. Evol. Microbiol.">
        <title>The Global Catalogue of Microorganisms (GCM) 10K type strain sequencing project: providing services to taxonomists for standard genome sequencing and annotation.</title>
        <authorList>
            <consortium name="The Broad Institute Genomics Platform"/>
            <consortium name="The Broad Institute Genome Sequencing Center for Infectious Disease"/>
            <person name="Wu L."/>
            <person name="Ma J."/>
        </authorList>
    </citation>
    <scope>NUCLEOTIDE SEQUENCE [LARGE SCALE GENOMIC DNA]</scope>
    <source>
        <strain evidence="3">KCTC 42456</strain>
    </source>
</reference>
<evidence type="ECO:0008006" key="4">
    <source>
        <dbReference type="Google" id="ProtNLM"/>
    </source>
</evidence>
<evidence type="ECO:0000256" key="1">
    <source>
        <dbReference type="SAM" id="SignalP"/>
    </source>
</evidence>
<feature type="signal peptide" evidence="1">
    <location>
        <begin position="1"/>
        <end position="19"/>
    </location>
</feature>
<evidence type="ECO:0000313" key="3">
    <source>
        <dbReference type="Proteomes" id="UP001597546"/>
    </source>
</evidence>
<dbReference type="EMBL" id="JBHULV010000008">
    <property type="protein sequence ID" value="MFD2730346.1"/>
    <property type="molecule type" value="Genomic_DNA"/>
</dbReference>
<keyword evidence="1" id="KW-0732">Signal</keyword>
<organism evidence="2 3">
    <name type="scientific">Pedobacter alpinus</name>
    <dbReference type="NCBI Taxonomy" id="1590643"/>
    <lineage>
        <taxon>Bacteria</taxon>
        <taxon>Pseudomonadati</taxon>
        <taxon>Bacteroidota</taxon>
        <taxon>Sphingobacteriia</taxon>
        <taxon>Sphingobacteriales</taxon>
        <taxon>Sphingobacteriaceae</taxon>
        <taxon>Pedobacter</taxon>
    </lineage>
</organism>
<dbReference type="Proteomes" id="UP001597546">
    <property type="component" value="Unassembled WGS sequence"/>
</dbReference>
<name>A0ABW5TM22_9SPHI</name>
<protein>
    <recommendedName>
        <fullName evidence="4">Outer membrane protein beta-barrel domain-containing protein</fullName>
    </recommendedName>
</protein>
<evidence type="ECO:0000313" key="2">
    <source>
        <dbReference type="EMBL" id="MFD2730346.1"/>
    </source>
</evidence>